<reference evidence="2 3" key="1">
    <citation type="submission" date="2018-02" db="EMBL/GenBank/DDBJ databases">
        <title>Genome sequencing of Solimonas sp. HR-BB.</title>
        <authorList>
            <person name="Lee Y."/>
            <person name="Jeon C.O."/>
        </authorList>
    </citation>
    <scope>NUCLEOTIDE SEQUENCE [LARGE SCALE GENOMIC DNA]</scope>
    <source>
        <strain evidence="2 3">HR-BB</strain>
    </source>
</reference>
<evidence type="ECO:0000313" key="3">
    <source>
        <dbReference type="Proteomes" id="UP000238220"/>
    </source>
</evidence>
<sequence length="69" mass="7439">MNPILSTLAQIIILMPANFALGLLDRAKPLAIGELKARSRRGELMLSGLFVAGWWTLIIQAVQGVIGLP</sequence>
<accession>A0A2S5TLK3</accession>
<keyword evidence="1" id="KW-1133">Transmembrane helix</keyword>
<dbReference type="AlphaFoldDB" id="A0A2S5TLK3"/>
<proteinExistence type="predicted"/>
<evidence type="ECO:0000313" key="2">
    <source>
        <dbReference type="EMBL" id="PPE75874.1"/>
    </source>
</evidence>
<dbReference type="Proteomes" id="UP000238220">
    <property type="component" value="Unassembled WGS sequence"/>
</dbReference>
<keyword evidence="1" id="KW-0812">Transmembrane</keyword>
<name>A0A2S5TLK3_9GAMM</name>
<dbReference type="OrthoDB" id="9904116at2"/>
<gene>
    <name evidence="2" type="ORF">C3942_03035</name>
</gene>
<organism evidence="2 3">
    <name type="scientific">Solimonas fluminis</name>
    <dbReference type="NCBI Taxonomy" id="2086571"/>
    <lineage>
        <taxon>Bacteria</taxon>
        <taxon>Pseudomonadati</taxon>
        <taxon>Pseudomonadota</taxon>
        <taxon>Gammaproteobacteria</taxon>
        <taxon>Nevskiales</taxon>
        <taxon>Nevskiaceae</taxon>
        <taxon>Solimonas</taxon>
    </lineage>
</organism>
<keyword evidence="1" id="KW-0472">Membrane</keyword>
<dbReference type="RefSeq" id="WP_104228839.1">
    <property type="nucleotide sequence ID" value="NZ_PSNW01000001.1"/>
</dbReference>
<evidence type="ECO:0000256" key="1">
    <source>
        <dbReference type="SAM" id="Phobius"/>
    </source>
</evidence>
<protein>
    <submittedName>
        <fullName evidence="2">Uncharacterized protein</fullName>
    </submittedName>
</protein>
<feature type="transmembrane region" description="Helical" evidence="1">
    <location>
        <begin position="44"/>
        <end position="66"/>
    </location>
</feature>
<dbReference type="EMBL" id="PSNW01000001">
    <property type="protein sequence ID" value="PPE75874.1"/>
    <property type="molecule type" value="Genomic_DNA"/>
</dbReference>
<comment type="caution">
    <text evidence="2">The sequence shown here is derived from an EMBL/GenBank/DDBJ whole genome shotgun (WGS) entry which is preliminary data.</text>
</comment>
<keyword evidence="3" id="KW-1185">Reference proteome</keyword>
<feature type="transmembrane region" description="Helical" evidence="1">
    <location>
        <begin position="6"/>
        <end position="24"/>
    </location>
</feature>